<dbReference type="Proteomes" id="UP000272462">
    <property type="component" value="Chromosome"/>
</dbReference>
<evidence type="ECO:0000256" key="1">
    <source>
        <dbReference type="ARBA" id="ARBA00007228"/>
    </source>
</evidence>
<dbReference type="SUPFAM" id="SSF55315">
    <property type="entry name" value="L30e-like"/>
    <property type="match status" value="1"/>
</dbReference>
<evidence type="ECO:0000259" key="5">
    <source>
        <dbReference type="Pfam" id="PF22435"/>
    </source>
</evidence>
<feature type="domain" description="tRNA/rRNA methyltransferase SpoU type" evidence="4">
    <location>
        <begin position="93"/>
        <end position="234"/>
    </location>
</feature>
<keyword evidence="2 6" id="KW-0489">Methyltransferase</keyword>
<dbReference type="InterPro" id="IPR029064">
    <property type="entry name" value="Ribosomal_eL30-like_sf"/>
</dbReference>
<gene>
    <name evidence="6" type="ORF">CWO85_01845</name>
</gene>
<dbReference type="PANTHER" id="PTHR43191:SF2">
    <property type="entry name" value="RRNA METHYLTRANSFERASE 3, MITOCHONDRIAL"/>
    <property type="match status" value="1"/>
</dbReference>
<dbReference type="AlphaFoldDB" id="A0A660HML9"/>
<dbReference type="OrthoDB" id="9794400at2"/>
<dbReference type="Gene3D" id="3.30.1330.30">
    <property type="match status" value="1"/>
</dbReference>
<keyword evidence="7" id="KW-1185">Reference proteome</keyword>
<dbReference type="InterPro" id="IPR029028">
    <property type="entry name" value="Alpha/beta_knot_MTases"/>
</dbReference>
<dbReference type="Pfam" id="PF22435">
    <property type="entry name" value="MRM3-like_sub_bind"/>
    <property type="match status" value="1"/>
</dbReference>
<dbReference type="GO" id="GO:0032259">
    <property type="term" value="P:methylation"/>
    <property type="evidence" value="ECO:0007669"/>
    <property type="project" value="UniProtKB-KW"/>
</dbReference>
<reference evidence="6 7" key="1">
    <citation type="journal article" date="2018" name="BMC Genomics">
        <title>Comparative genome analysis of jujube witches'-broom Phytoplasma, an obligate pathogen that causes jujube witches'-broom disease.</title>
        <authorList>
            <person name="Wang J."/>
            <person name="Song L."/>
            <person name="Jiao Q."/>
            <person name="Yang S."/>
            <person name="Gao R."/>
            <person name="Lu X."/>
            <person name="Zhou G."/>
        </authorList>
    </citation>
    <scope>NUCLEOTIDE SEQUENCE [LARGE SCALE GENOMIC DNA]</scope>
    <source>
        <strain evidence="6">Jwb-nky</strain>
    </source>
</reference>
<name>A0A660HML9_ZIZJU</name>
<feature type="domain" description="MRM3-like substrate binding" evidence="5">
    <location>
        <begin position="7"/>
        <end position="55"/>
    </location>
</feature>
<evidence type="ECO:0000313" key="6">
    <source>
        <dbReference type="EMBL" id="AYJ01265.1"/>
    </source>
</evidence>
<organism evidence="6 7">
    <name type="scientific">Ziziphus jujuba witches'-broom phytoplasma</name>
    <dbReference type="NCBI Taxonomy" id="135727"/>
    <lineage>
        <taxon>Bacteria</taxon>
        <taxon>Bacillati</taxon>
        <taxon>Mycoplasmatota</taxon>
        <taxon>Mollicutes</taxon>
        <taxon>Acholeplasmatales</taxon>
        <taxon>Acholeplasmataceae</taxon>
        <taxon>Candidatus Phytoplasma</taxon>
        <taxon>16SrV (Elm yellows group)</taxon>
    </lineage>
</organism>
<dbReference type="EMBL" id="CP025121">
    <property type="protein sequence ID" value="AYJ01265.1"/>
    <property type="molecule type" value="Genomic_DNA"/>
</dbReference>
<protein>
    <submittedName>
        <fullName evidence="6">RNA methyltransferase</fullName>
    </submittedName>
</protein>
<dbReference type="KEGG" id="pzi:CWO85_01845"/>
<dbReference type="InterPro" id="IPR051259">
    <property type="entry name" value="rRNA_Methyltransferase"/>
</dbReference>
<dbReference type="RefSeq" id="WP_121463992.1">
    <property type="nucleotide sequence ID" value="NZ_CP025121.1"/>
</dbReference>
<dbReference type="PANTHER" id="PTHR43191">
    <property type="entry name" value="RRNA METHYLTRANSFERASE 3"/>
    <property type="match status" value="1"/>
</dbReference>
<dbReference type="InterPro" id="IPR053888">
    <property type="entry name" value="MRM3-like_sub_bind"/>
</dbReference>
<sequence length="240" mass="27427">MISSKENIKFKKLKKLSWKKYRDFFQEFLVFGEHLVQEALVNKAVIEVYTIDPNRQGILISEQLMKELNNNKILYSVCALCKINNKPLKSDQILVMDDIQDPGNAGTLLRSACAFGFKHIFSSEKTVDFYNEKTIRSSQGAIFHLFLERGNILKFLESTKNDNYTIFSASVNKQNINLDDKSFFTQKNKKILILGNEGAGISFSVQEKSEYFVHIDINDIESLNVGAAGSILMYLLRCKI</sequence>
<dbReference type="Gene3D" id="3.40.1280.10">
    <property type="match status" value="1"/>
</dbReference>
<dbReference type="GO" id="GO:0006396">
    <property type="term" value="P:RNA processing"/>
    <property type="evidence" value="ECO:0007669"/>
    <property type="project" value="InterPro"/>
</dbReference>
<dbReference type="GO" id="GO:0003723">
    <property type="term" value="F:RNA binding"/>
    <property type="evidence" value="ECO:0007669"/>
    <property type="project" value="InterPro"/>
</dbReference>
<dbReference type="GO" id="GO:0008173">
    <property type="term" value="F:RNA methyltransferase activity"/>
    <property type="evidence" value="ECO:0007669"/>
    <property type="project" value="InterPro"/>
</dbReference>
<dbReference type="CDD" id="cd18095">
    <property type="entry name" value="SpoU-like_rRNA-MTase"/>
    <property type="match status" value="1"/>
</dbReference>
<dbReference type="InterPro" id="IPR001537">
    <property type="entry name" value="SpoU_MeTrfase"/>
</dbReference>
<evidence type="ECO:0000313" key="7">
    <source>
        <dbReference type="Proteomes" id="UP000272462"/>
    </source>
</evidence>
<dbReference type="InterPro" id="IPR029026">
    <property type="entry name" value="tRNA_m1G_MTases_N"/>
</dbReference>
<dbReference type="Pfam" id="PF00588">
    <property type="entry name" value="SpoU_methylase"/>
    <property type="match status" value="1"/>
</dbReference>
<proteinExistence type="inferred from homology"/>
<dbReference type="SUPFAM" id="SSF75217">
    <property type="entry name" value="alpha/beta knot"/>
    <property type="match status" value="1"/>
</dbReference>
<evidence type="ECO:0000256" key="3">
    <source>
        <dbReference type="ARBA" id="ARBA00022679"/>
    </source>
</evidence>
<keyword evidence="3 6" id="KW-0808">Transferase</keyword>
<accession>A0A660HML9</accession>
<comment type="similarity">
    <text evidence="1">Belongs to the class IV-like SAM-binding methyltransferase superfamily. RNA methyltransferase TrmH family.</text>
</comment>
<evidence type="ECO:0000256" key="2">
    <source>
        <dbReference type="ARBA" id="ARBA00022603"/>
    </source>
</evidence>
<evidence type="ECO:0000259" key="4">
    <source>
        <dbReference type="Pfam" id="PF00588"/>
    </source>
</evidence>